<dbReference type="AlphaFoldDB" id="A0A8J3NC55"/>
<name>A0A8J3NC55_9ACTN</name>
<keyword evidence="2" id="KW-1185">Reference proteome</keyword>
<proteinExistence type="predicted"/>
<organism evidence="1 2">
    <name type="scientific">Actinocatenispora rupis</name>
    <dbReference type="NCBI Taxonomy" id="519421"/>
    <lineage>
        <taxon>Bacteria</taxon>
        <taxon>Bacillati</taxon>
        <taxon>Actinomycetota</taxon>
        <taxon>Actinomycetes</taxon>
        <taxon>Micromonosporales</taxon>
        <taxon>Micromonosporaceae</taxon>
        <taxon>Actinocatenispora</taxon>
    </lineage>
</organism>
<evidence type="ECO:0000313" key="1">
    <source>
        <dbReference type="EMBL" id="GID13731.1"/>
    </source>
</evidence>
<dbReference type="Proteomes" id="UP000612808">
    <property type="component" value="Unassembled WGS sequence"/>
</dbReference>
<reference evidence="1" key="1">
    <citation type="submission" date="2021-01" db="EMBL/GenBank/DDBJ databases">
        <title>Whole genome shotgun sequence of Actinocatenispora rupis NBRC 107355.</title>
        <authorList>
            <person name="Komaki H."/>
            <person name="Tamura T."/>
        </authorList>
    </citation>
    <scope>NUCLEOTIDE SEQUENCE</scope>
    <source>
        <strain evidence="1">NBRC 107355</strain>
    </source>
</reference>
<protein>
    <submittedName>
        <fullName evidence="1">Uncharacterized protein</fullName>
    </submittedName>
</protein>
<dbReference type="EMBL" id="BOMB01000026">
    <property type="protein sequence ID" value="GID13731.1"/>
    <property type="molecule type" value="Genomic_DNA"/>
</dbReference>
<evidence type="ECO:0000313" key="2">
    <source>
        <dbReference type="Proteomes" id="UP000612808"/>
    </source>
</evidence>
<dbReference type="RefSeq" id="WP_203661023.1">
    <property type="nucleotide sequence ID" value="NZ_BAAAZM010000020.1"/>
</dbReference>
<comment type="caution">
    <text evidence="1">The sequence shown here is derived from an EMBL/GenBank/DDBJ whole genome shotgun (WGS) entry which is preliminary data.</text>
</comment>
<sequence length="94" mass="10881">MQFQFVVGYTEPHHVDFSFDQFGGRLVIAVDGVPVVNELRFASLRLTKRYDFAVGVVERHTVAIEKIRPLMFAGFRPNTYKIYVDGTHRQTYRG</sequence>
<gene>
    <name evidence="1" type="ORF">Aru02nite_46200</name>
</gene>
<accession>A0A8J3NC55</accession>